<evidence type="ECO:0000313" key="3">
    <source>
        <dbReference type="EMBL" id="CAH3014934.1"/>
    </source>
</evidence>
<name>A0ABN8LGA8_9CNID</name>
<dbReference type="SMART" id="SM00353">
    <property type="entry name" value="HLH"/>
    <property type="match status" value="1"/>
</dbReference>
<accession>A0ABN8LGA8</accession>
<keyword evidence="1" id="KW-0238">DNA-binding</keyword>
<sequence length="194" mass="21828">MSVKEITKSSAFTIPTTTICYPHQRTEEAGSDVLRPPAKLSLLSPVLGQTRRRRAATSAKQKEPAVVARRNARERKRVKLVNDGFMRLRKHVPTDPKNKKLSKVKTLRSAIDYIRHLQHVLAMANKHQIETEQEAAGTAQNQSWMTAADFVIRRTSLRSCASTPLNLTSPEEEYKTEFGKTVFACGQPRVPTSF</sequence>
<dbReference type="Proteomes" id="UP001159427">
    <property type="component" value="Unassembled WGS sequence"/>
</dbReference>
<keyword evidence="4" id="KW-1185">Reference proteome</keyword>
<dbReference type="SUPFAM" id="SSF47459">
    <property type="entry name" value="HLH, helix-loop-helix DNA-binding domain"/>
    <property type="match status" value="1"/>
</dbReference>
<dbReference type="InterPro" id="IPR036638">
    <property type="entry name" value="HLH_DNA-bd_sf"/>
</dbReference>
<comment type="caution">
    <text evidence="3">The sequence shown here is derived from an EMBL/GenBank/DDBJ whole genome shotgun (WGS) entry which is preliminary data.</text>
</comment>
<dbReference type="CDD" id="cd11418">
    <property type="entry name" value="bHLH_TS_ASCL"/>
    <property type="match status" value="1"/>
</dbReference>
<proteinExistence type="predicted"/>
<dbReference type="InterPro" id="IPR011598">
    <property type="entry name" value="bHLH_dom"/>
</dbReference>
<dbReference type="Gene3D" id="4.10.280.10">
    <property type="entry name" value="Helix-loop-helix DNA-binding domain"/>
    <property type="match status" value="1"/>
</dbReference>
<feature type="domain" description="BHLH" evidence="2">
    <location>
        <begin position="65"/>
        <end position="117"/>
    </location>
</feature>
<dbReference type="EMBL" id="CALNXI010000016">
    <property type="protein sequence ID" value="CAH3014934.1"/>
    <property type="molecule type" value="Genomic_DNA"/>
</dbReference>
<protein>
    <recommendedName>
        <fullName evidence="2">BHLH domain-containing protein</fullName>
    </recommendedName>
</protein>
<dbReference type="PANTHER" id="PTHR23349">
    <property type="entry name" value="BASIC HELIX-LOOP-HELIX TRANSCRIPTION FACTOR, TWIST"/>
    <property type="match status" value="1"/>
</dbReference>
<dbReference type="Pfam" id="PF00010">
    <property type="entry name" value="HLH"/>
    <property type="match status" value="1"/>
</dbReference>
<evidence type="ECO:0000259" key="2">
    <source>
        <dbReference type="PROSITE" id="PS50888"/>
    </source>
</evidence>
<organism evidence="3 4">
    <name type="scientific">Porites evermanni</name>
    <dbReference type="NCBI Taxonomy" id="104178"/>
    <lineage>
        <taxon>Eukaryota</taxon>
        <taxon>Metazoa</taxon>
        <taxon>Cnidaria</taxon>
        <taxon>Anthozoa</taxon>
        <taxon>Hexacorallia</taxon>
        <taxon>Scleractinia</taxon>
        <taxon>Fungiina</taxon>
        <taxon>Poritidae</taxon>
        <taxon>Porites</taxon>
    </lineage>
</organism>
<evidence type="ECO:0000256" key="1">
    <source>
        <dbReference type="ARBA" id="ARBA00023125"/>
    </source>
</evidence>
<dbReference type="InterPro" id="IPR050283">
    <property type="entry name" value="E-box_TF_Regulators"/>
</dbReference>
<dbReference type="PANTHER" id="PTHR23349:SF108">
    <property type="entry name" value="BHLH DOMAIN-CONTAINING PROTEIN"/>
    <property type="match status" value="1"/>
</dbReference>
<evidence type="ECO:0000313" key="4">
    <source>
        <dbReference type="Proteomes" id="UP001159427"/>
    </source>
</evidence>
<dbReference type="PROSITE" id="PS50888">
    <property type="entry name" value="BHLH"/>
    <property type="match status" value="1"/>
</dbReference>
<reference evidence="3 4" key="1">
    <citation type="submission" date="2022-05" db="EMBL/GenBank/DDBJ databases">
        <authorList>
            <consortium name="Genoscope - CEA"/>
            <person name="William W."/>
        </authorList>
    </citation>
    <scope>NUCLEOTIDE SEQUENCE [LARGE SCALE GENOMIC DNA]</scope>
</reference>
<gene>
    <name evidence="3" type="ORF">PEVE_00008755</name>
</gene>